<evidence type="ECO:0000313" key="3">
    <source>
        <dbReference type="Proteomes" id="UP001331761"/>
    </source>
</evidence>
<dbReference type="Proteomes" id="UP001331761">
    <property type="component" value="Unassembled WGS sequence"/>
</dbReference>
<protein>
    <recommendedName>
        <fullName evidence="4">EGF-like domain-containing protein</fullName>
    </recommendedName>
</protein>
<accession>A0AAN8EZI2</accession>
<evidence type="ECO:0000313" key="2">
    <source>
        <dbReference type="EMBL" id="KAK5969187.1"/>
    </source>
</evidence>
<dbReference type="EMBL" id="WIXE01020468">
    <property type="protein sequence ID" value="KAK5969187.1"/>
    <property type="molecule type" value="Genomic_DNA"/>
</dbReference>
<feature type="signal peptide" evidence="1">
    <location>
        <begin position="1"/>
        <end position="21"/>
    </location>
</feature>
<comment type="caution">
    <text evidence="2">The sequence shown here is derived from an EMBL/GenBank/DDBJ whole genome shotgun (WGS) entry which is preliminary data.</text>
</comment>
<dbReference type="AlphaFoldDB" id="A0AAN8EZI2"/>
<name>A0AAN8EZI2_TRICO</name>
<keyword evidence="1" id="KW-0732">Signal</keyword>
<dbReference type="InterPro" id="IPR002049">
    <property type="entry name" value="LE_dom"/>
</dbReference>
<organism evidence="2 3">
    <name type="scientific">Trichostrongylus colubriformis</name>
    <name type="common">Black scour worm</name>
    <dbReference type="NCBI Taxonomy" id="6319"/>
    <lineage>
        <taxon>Eukaryota</taxon>
        <taxon>Metazoa</taxon>
        <taxon>Ecdysozoa</taxon>
        <taxon>Nematoda</taxon>
        <taxon>Chromadorea</taxon>
        <taxon>Rhabditida</taxon>
        <taxon>Rhabditina</taxon>
        <taxon>Rhabditomorpha</taxon>
        <taxon>Strongyloidea</taxon>
        <taxon>Trichostrongylidae</taxon>
        <taxon>Trichostrongylus</taxon>
    </lineage>
</organism>
<feature type="chain" id="PRO_5042907401" description="EGF-like domain-containing protein" evidence="1">
    <location>
        <begin position="22"/>
        <end position="104"/>
    </location>
</feature>
<keyword evidence="3" id="KW-1185">Reference proteome</keyword>
<evidence type="ECO:0008006" key="4">
    <source>
        <dbReference type="Google" id="ProtNLM"/>
    </source>
</evidence>
<gene>
    <name evidence="2" type="ORF">GCK32_022387</name>
</gene>
<sequence length="104" mass="11780">MVLKLAIIFLSVLELLAITDGSIRSDPVIIASIINCDPIGTWMRHRHRCICRPYFHGLRCNRIHRCVSGKPRNVRLVAVENRLIAVAKLLPRTFFGFIFPGTLA</sequence>
<reference evidence="2 3" key="1">
    <citation type="submission" date="2019-10" db="EMBL/GenBank/DDBJ databases">
        <title>Assembly and Annotation for the nematode Trichostrongylus colubriformis.</title>
        <authorList>
            <person name="Martin J."/>
        </authorList>
    </citation>
    <scope>NUCLEOTIDE SEQUENCE [LARGE SCALE GENOMIC DNA]</scope>
    <source>
        <strain evidence="2">G859</strain>
        <tissue evidence="2">Whole worm</tissue>
    </source>
</reference>
<evidence type="ECO:0000256" key="1">
    <source>
        <dbReference type="SAM" id="SignalP"/>
    </source>
</evidence>
<dbReference type="CDD" id="cd00055">
    <property type="entry name" value="EGF_Lam"/>
    <property type="match status" value="1"/>
</dbReference>
<proteinExistence type="predicted"/>